<evidence type="ECO:0000256" key="6">
    <source>
        <dbReference type="ARBA" id="ARBA00023136"/>
    </source>
</evidence>
<reference evidence="8 9" key="1">
    <citation type="submission" date="2021-01" db="EMBL/GenBank/DDBJ databases">
        <title>Genomic Encyclopedia of Type Strains, Phase IV (KMG-IV): sequencing the most valuable type-strain genomes for metagenomic binning, comparative biology and taxonomic classification.</title>
        <authorList>
            <person name="Goeker M."/>
        </authorList>
    </citation>
    <scope>NUCLEOTIDE SEQUENCE [LARGE SCALE GENOMIC DNA]</scope>
    <source>
        <strain evidence="8 9">DSM 104297</strain>
    </source>
</reference>
<sequence>MKHAESSKTLFSSIQWLFFIFANTVVVPLSVGTAFDVQADVMKMMLSYSFVFTGMACILQGWMGHRYPLMEGHSGLLWGVMLNLGVSASALGMSYTEIGGGVATGILLSGVVVLLLAAFNLISIVQKIFPQMVMTVYLFLLTFQLIFVFFEGMLGITEQGTIDVPVSLLSITIVILVSVLKVKGSTVLSNFSILIGIVVGWILYVFFFPDTSTETISRGMTFSFFPLGAPNLEIGIVVVAFFAGLMNLSNTVASIQTAATLYKEESNQGQYRRSFLITGLFSFVAAAGGLVPYTPFTSSIGFLQSTRILEKKPFFIGGGLLTLAGFIPPVAAFLVTMPITIGNAVLFVAYLQLFGTAYNSLKGTLFNSNTIFRLAMPVLIGVSLMNISPAVFSELPILFQPFLSNGLIMGVFLSIVMEKVVDWEQYQ</sequence>
<evidence type="ECO:0000256" key="5">
    <source>
        <dbReference type="ARBA" id="ARBA00022989"/>
    </source>
</evidence>
<keyword evidence="5 7" id="KW-1133">Transmembrane helix</keyword>
<feature type="transmembrane region" description="Helical" evidence="7">
    <location>
        <begin position="371"/>
        <end position="392"/>
    </location>
</feature>
<keyword evidence="3" id="KW-0813">Transport</keyword>
<name>A0ABS2R176_9BACI</name>
<keyword evidence="9" id="KW-1185">Reference proteome</keyword>
<dbReference type="Proteomes" id="UP000809829">
    <property type="component" value="Unassembled WGS sequence"/>
</dbReference>
<feature type="transmembrane region" description="Helical" evidence="7">
    <location>
        <begin position="188"/>
        <end position="208"/>
    </location>
</feature>
<evidence type="ECO:0000256" key="7">
    <source>
        <dbReference type="SAM" id="Phobius"/>
    </source>
</evidence>
<accession>A0ABS2R176</accession>
<comment type="similarity">
    <text evidence="2">Belongs to the nucleobase:cation symporter-2 (NCS2) (TC 2.A.40) family.</text>
</comment>
<feature type="transmembrane region" description="Helical" evidence="7">
    <location>
        <begin position="102"/>
        <end position="122"/>
    </location>
</feature>
<keyword evidence="4 7" id="KW-0812">Transmembrane</keyword>
<keyword evidence="6 7" id="KW-0472">Membrane</keyword>
<dbReference type="PANTHER" id="PTHR42810:SF6">
    <property type="entry name" value="PURINE PERMEASE YBBY-RELATED"/>
    <property type="match status" value="1"/>
</dbReference>
<comment type="caution">
    <text evidence="8">The sequence shown here is derived from an EMBL/GenBank/DDBJ whole genome shotgun (WGS) entry which is preliminary data.</text>
</comment>
<feature type="transmembrane region" description="Helical" evidence="7">
    <location>
        <begin position="162"/>
        <end position="182"/>
    </location>
</feature>
<feature type="transmembrane region" description="Helical" evidence="7">
    <location>
        <begin position="16"/>
        <end position="37"/>
    </location>
</feature>
<dbReference type="InterPro" id="IPR006043">
    <property type="entry name" value="NCS2"/>
</dbReference>
<organism evidence="8 9">
    <name type="scientific">Priestia iocasae</name>
    <dbReference type="NCBI Taxonomy" id="2291674"/>
    <lineage>
        <taxon>Bacteria</taxon>
        <taxon>Bacillati</taxon>
        <taxon>Bacillota</taxon>
        <taxon>Bacilli</taxon>
        <taxon>Bacillales</taxon>
        <taxon>Bacillaceae</taxon>
        <taxon>Priestia</taxon>
    </lineage>
</organism>
<gene>
    <name evidence="8" type="ORF">JOC83_003893</name>
</gene>
<evidence type="ECO:0000256" key="2">
    <source>
        <dbReference type="ARBA" id="ARBA00008821"/>
    </source>
</evidence>
<dbReference type="EMBL" id="JAFBFC010000012">
    <property type="protein sequence ID" value="MBM7705007.1"/>
    <property type="molecule type" value="Genomic_DNA"/>
</dbReference>
<dbReference type="Pfam" id="PF00860">
    <property type="entry name" value="Xan_ur_permease"/>
    <property type="match status" value="1"/>
</dbReference>
<feature type="transmembrane region" description="Helical" evidence="7">
    <location>
        <begin position="220"/>
        <end position="243"/>
    </location>
</feature>
<comment type="subcellular location">
    <subcellularLocation>
        <location evidence="1">Membrane</location>
        <topology evidence="1">Multi-pass membrane protein</topology>
    </subcellularLocation>
</comment>
<dbReference type="NCBIfam" id="NF008502">
    <property type="entry name" value="PRK11412.1"/>
    <property type="match status" value="1"/>
</dbReference>
<evidence type="ECO:0000313" key="8">
    <source>
        <dbReference type="EMBL" id="MBM7705007.1"/>
    </source>
</evidence>
<feature type="transmembrane region" description="Helical" evidence="7">
    <location>
        <begin position="398"/>
        <end position="417"/>
    </location>
</feature>
<feature type="transmembrane region" description="Helical" evidence="7">
    <location>
        <begin position="128"/>
        <end position="150"/>
    </location>
</feature>
<evidence type="ECO:0000256" key="1">
    <source>
        <dbReference type="ARBA" id="ARBA00004141"/>
    </source>
</evidence>
<dbReference type="NCBIfam" id="NF037981">
    <property type="entry name" value="NCS2_1"/>
    <property type="match status" value="1"/>
</dbReference>
<protein>
    <submittedName>
        <fullName evidence="8">Xanthine/uracil permease</fullName>
    </submittedName>
</protein>
<evidence type="ECO:0000256" key="3">
    <source>
        <dbReference type="ARBA" id="ARBA00022448"/>
    </source>
</evidence>
<dbReference type="PANTHER" id="PTHR42810">
    <property type="entry name" value="PURINE PERMEASE C1399.01C-RELATED"/>
    <property type="match status" value="1"/>
</dbReference>
<feature type="transmembrane region" description="Helical" evidence="7">
    <location>
        <begin position="44"/>
        <end position="63"/>
    </location>
</feature>
<proteinExistence type="inferred from homology"/>
<feature type="transmembrane region" description="Helical" evidence="7">
    <location>
        <begin position="75"/>
        <end position="95"/>
    </location>
</feature>
<evidence type="ECO:0000313" key="9">
    <source>
        <dbReference type="Proteomes" id="UP000809829"/>
    </source>
</evidence>
<evidence type="ECO:0000256" key="4">
    <source>
        <dbReference type="ARBA" id="ARBA00022692"/>
    </source>
</evidence>
<feature type="transmembrane region" description="Helical" evidence="7">
    <location>
        <begin position="275"/>
        <end position="293"/>
    </location>
</feature>
<dbReference type="RefSeq" id="WP_205188992.1">
    <property type="nucleotide sequence ID" value="NZ_JAFBFC010000012.1"/>
</dbReference>